<name>A0AAW1QJR5_9CHLO</name>
<feature type="region of interest" description="Disordered" evidence="4">
    <location>
        <begin position="669"/>
        <end position="735"/>
    </location>
</feature>
<feature type="compositionally biased region" description="Polar residues" evidence="4">
    <location>
        <begin position="702"/>
        <end position="713"/>
    </location>
</feature>
<protein>
    <recommendedName>
        <fullName evidence="5">CRC domain-containing protein</fullName>
    </recommendedName>
</protein>
<feature type="compositionally biased region" description="Polar residues" evidence="4">
    <location>
        <begin position="487"/>
        <end position="499"/>
    </location>
</feature>
<feature type="compositionally biased region" description="Pro residues" evidence="4">
    <location>
        <begin position="789"/>
        <end position="804"/>
    </location>
</feature>
<sequence>MAKTGQIDSAGLLTPERERTRIRRKDLTEDSPATKLMRELPDLTPAKAAPRRPLSSYYTPRNILSPSASLSFSPPGFPPNGERASDWPHSPRRQSEDSLAMSACGTSSSPDKIALLSPPGNRSAAASAAKKLPGSTAIKLQQVLPHGIAGKAAKLEVQEPGAQTVQNPGSLDDRASLKAVPARPKAKRKLTPEVGIVSEPPQQPLPVMAQANSQPLPEAIAPAKRVKPEPQDECSPSGPQLPTPLTNIDCLAVPATGNRQSRPPKRTHTSSTAPSGSNNPGRKCCRCKKSHCLKAYCECFQAGQLCEGCSCLNCHNRAGNEKVIQEQREAIRRRNPRAFEDKFTKSDVTAGKAAQHMRGCNCKKSHCQRRYCECYEAGIPCGIYCRCVGCNNCHGAAPPNRIKQEAGSKHHSKPGVLPASSALGAPQPSSGPGQAHPQMGRPLVQPNPSHSTTQKGPGPPPVHLGLQYGPNYTMMSRNLAVGCHPPNHQNLAARTSFQGNAPGGTHLQGGQALQQGGMPANGGPPALQCQHLAPGQLARHASTPHRPTHQPAGLLQRGASAPYPPPPDPLHHAAATPRQGHPPSRQLARSHSSQPSPHNGDNPSPAEAACTASSTQPHRQSSHQLSSQFPHHESSQGPSSSSVGQHMTHLHGAASAPLRSILDDGMHVPVRQGSLPVGSFPPASQGRPSWTINELQPGPSRQPGSWRNYQAPQPWQPVANHQGGPSGMEDLSGSGSMLMSSIMHQRLQVKSEPAEGAMPQALFGHEQQTGQRQAAQHGEQAGLNTDSPPGMPTPPNVQHPPPPATWQSDSFSPDSTEPTSLSEDPVASVPGIEQNASKQQQMQIHMPLSPFKNFAPPAGSDGTVIGHQPQVVGVLETQHVEHPLTNHQAPLTQHDRHGGLARTMSCLPEAQHHSQPWDPPAFPGNLLSRCNSAPPVPELGGAPMHLSDVDSDAAAALQEALLHGIDPELSRMACLASPLPHEPSILDLLPSNLPSGYQRAGPASRPPSTGPGRDPTRRVVRRLQTSSPLPDGQQPQMMQQQLPQAPHSTDAPQGQSSGEGATNSSQPMVLVPIVSRLPGGHTVVGHPAANGGHQFQGPQGSYQLVYTRTPDGQLLPLAIPSNSPNIDATPCVS</sequence>
<feature type="compositionally biased region" description="Polar residues" evidence="4">
    <location>
        <begin position="237"/>
        <end position="246"/>
    </location>
</feature>
<dbReference type="PANTHER" id="PTHR12446">
    <property type="entry name" value="TESMIN/TSO1-RELATED"/>
    <property type="match status" value="1"/>
</dbReference>
<dbReference type="InterPro" id="IPR033467">
    <property type="entry name" value="Tesmin/TSO1-like_CXC"/>
</dbReference>
<comment type="caution">
    <text evidence="6">The sequence shown here is derived from an EMBL/GenBank/DDBJ whole genome shotgun (WGS) entry which is preliminary data.</text>
</comment>
<feature type="region of interest" description="Disordered" evidence="4">
    <location>
        <begin position="404"/>
        <end position="469"/>
    </location>
</feature>
<feature type="region of interest" description="Disordered" evidence="4">
    <location>
        <begin position="765"/>
        <end position="827"/>
    </location>
</feature>
<evidence type="ECO:0000256" key="2">
    <source>
        <dbReference type="ARBA" id="ARBA00007267"/>
    </source>
</evidence>
<feature type="domain" description="CRC" evidence="5">
    <location>
        <begin position="281"/>
        <end position="395"/>
    </location>
</feature>
<evidence type="ECO:0000259" key="5">
    <source>
        <dbReference type="PROSITE" id="PS51634"/>
    </source>
</evidence>
<feature type="compositionally biased region" description="Polar residues" evidence="4">
    <location>
        <begin position="1050"/>
        <end position="1066"/>
    </location>
</feature>
<dbReference type="PROSITE" id="PS51634">
    <property type="entry name" value="CRC"/>
    <property type="match status" value="1"/>
</dbReference>
<evidence type="ECO:0000256" key="1">
    <source>
        <dbReference type="ARBA" id="ARBA00004123"/>
    </source>
</evidence>
<dbReference type="InterPro" id="IPR028307">
    <property type="entry name" value="Lin-54_fam"/>
</dbReference>
<feature type="region of interest" description="Disordered" evidence="4">
    <location>
        <begin position="986"/>
        <end position="1066"/>
    </location>
</feature>
<feature type="compositionally biased region" description="Polar residues" evidence="4">
    <location>
        <begin position="611"/>
        <end position="629"/>
    </location>
</feature>
<dbReference type="EMBL" id="JALJOS010000036">
    <property type="protein sequence ID" value="KAK9821654.1"/>
    <property type="molecule type" value="Genomic_DNA"/>
</dbReference>
<dbReference type="SMART" id="SM01114">
    <property type="entry name" value="CXC"/>
    <property type="match status" value="2"/>
</dbReference>
<feature type="compositionally biased region" description="Polar residues" evidence="4">
    <location>
        <begin position="587"/>
        <end position="602"/>
    </location>
</feature>
<dbReference type="GO" id="GO:0005634">
    <property type="term" value="C:nucleus"/>
    <property type="evidence" value="ECO:0007669"/>
    <property type="project" value="UniProtKB-SubCell"/>
</dbReference>
<evidence type="ECO:0000313" key="6">
    <source>
        <dbReference type="EMBL" id="KAK9821654.1"/>
    </source>
</evidence>
<feature type="compositionally biased region" description="Low complexity" evidence="4">
    <location>
        <begin position="503"/>
        <end position="517"/>
    </location>
</feature>
<proteinExistence type="inferred from homology"/>
<comment type="similarity">
    <text evidence="2">Belongs to the lin-54 family.</text>
</comment>
<keyword evidence="7" id="KW-1185">Reference proteome</keyword>
<feature type="region of interest" description="Disordered" evidence="4">
    <location>
        <begin position="485"/>
        <end position="646"/>
    </location>
</feature>
<evidence type="ECO:0000256" key="3">
    <source>
        <dbReference type="ARBA" id="ARBA00023242"/>
    </source>
</evidence>
<comment type="subcellular location">
    <subcellularLocation>
        <location evidence="1">Nucleus</location>
    </subcellularLocation>
</comment>
<feature type="compositionally biased region" description="Low complexity" evidence="4">
    <location>
        <begin position="64"/>
        <end position="74"/>
    </location>
</feature>
<dbReference type="Proteomes" id="UP001438707">
    <property type="component" value="Unassembled WGS sequence"/>
</dbReference>
<feature type="compositionally biased region" description="Polar residues" evidence="4">
    <location>
        <begin position="446"/>
        <end position="455"/>
    </location>
</feature>
<feature type="region of interest" description="Disordered" evidence="4">
    <location>
        <begin position="225"/>
        <end position="282"/>
    </location>
</feature>
<feature type="compositionally biased region" description="Polar residues" evidence="4">
    <location>
        <begin position="805"/>
        <end position="822"/>
    </location>
</feature>
<feature type="region of interest" description="Disordered" evidence="4">
    <location>
        <begin position="1"/>
        <end position="132"/>
    </location>
</feature>
<dbReference type="Pfam" id="PF03638">
    <property type="entry name" value="TCR"/>
    <property type="match status" value="2"/>
</dbReference>
<feature type="region of interest" description="Disordered" evidence="4">
    <location>
        <begin position="160"/>
        <end position="190"/>
    </location>
</feature>
<dbReference type="PANTHER" id="PTHR12446:SF34">
    <property type="entry name" value="PROTEIN LIN-54 HOMOLOG"/>
    <property type="match status" value="1"/>
</dbReference>
<dbReference type="GO" id="GO:0006355">
    <property type="term" value="P:regulation of DNA-templated transcription"/>
    <property type="evidence" value="ECO:0007669"/>
    <property type="project" value="TreeGrafter"/>
</dbReference>
<gene>
    <name evidence="6" type="ORF">WJX74_005232</name>
</gene>
<accession>A0AAW1QJR5</accession>
<evidence type="ECO:0000313" key="7">
    <source>
        <dbReference type="Proteomes" id="UP001438707"/>
    </source>
</evidence>
<organism evidence="6 7">
    <name type="scientific">Apatococcus lobatus</name>
    <dbReference type="NCBI Taxonomy" id="904363"/>
    <lineage>
        <taxon>Eukaryota</taxon>
        <taxon>Viridiplantae</taxon>
        <taxon>Chlorophyta</taxon>
        <taxon>core chlorophytes</taxon>
        <taxon>Trebouxiophyceae</taxon>
        <taxon>Chlorellales</taxon>
        <taxon>Chlorellaceae</taxon>
        <taxon>Apatococcus</taxon>
    </lineage>
</organism>
<keyword evidence="3" id="KW-0539">Nucleus</keyword>
<feature type="compositionally biased region" description="Polar residues" evidence="4">
    <location>
        <begin position="269"/>
        <end position="280"/>
    </location>
</feature>
<dbReference type="InterPro" id="IPR005172">
    <property type="entry name" value="CRC"/>
</dbReference>
<evidence type="ECO:0000256" key="4">
    <source>
        <dbReference type="SAM" id="MobiDB-lite"/>
    </source>
</evidence>
<reference evidence="6 7" key="1">
    <citation type="journal article" date="2024" name="Nat. Commun.">
        <title>Phylogenomics reveals the evolutionary origins of lichenization in chlorophyte algae.</title>
        <authorList>
            <person name="Puginier C."/>
            <person name="Libourel C."/>
            <person name="Otte J."/>
            <person name="Skaloud P."/>
            <person name="Haon M."/>
            <person name="Grisel S."/>
            <person name="Petersen M."/>
            <person name="Berrin J.G."/>
            <person name="Delaux P.M."/>
            <person name="Dal Grande F."/>
            <person name="Keller J."/>
        </authorList>
    </citation>
    <scope>NUCLEOTIDE SEQUENCE [LARGE SCALE GENOMIC DNA]</scope>
    <source>
        <strain evidence="6 7">SAG 2145</strain>
    </source>
</reference>
<feature type="compositionally biased region" description="Low complexity" evidence="4">
    <location>
        <begin position="635"/>
        <end position="645"/>
    </location>
</feature>
<dbReference type="AlphaFoldDB" id="A0AAW1QJR5"/>
<feature type="compositionally biased region" description="Low complexity" evidence="4">
    <location>
        <begin position="1028"/>
        <end position="1046"/>
    </location>
</feature>